<evidence type="ECO:0000256" key="2">
    <source>
        <dbReference type="ARBA" id="ARBA00022737"/>
    </source>
</evidence>
<dbReference type="SUPFAM" id="SSF63520">
    <property type="entry name" value="PTS-regulatory domain, PRD"/>
    <property type="match status" value="1"/>
</dbReference>
<dbReference type="PROSITE" id="PS51099">
    <property type="entry name" value="PTS_EIIB_TYPE_2"/>
    <property type="match status" value="1"/>
</dbReference>
<keyword evidence="4" id="KW-0010">Activator</keyword>
<dbReference type="CDD" id="cd05568">
    <property type="entry name" value="PTS_IIB_bgl_like"/>
    <property type="match status" value="1"/>
</dbReference>
<evidence type="ECO:0000256" key="5">
    <source>
        <dbReference type="ARBA" id="ARBA00023163"/>
    </source>
</evidence>
<dbReference type="SUPFAM" id="SSF55804">
    <property type="entry name" value="Phoshotransferase/anion transport protein"/>
    <property type="match status" value="1"/>
</dbReference>
<feature type="domain" description="PRD" evidence="8">
    <location>
        <begin position="301"/>
        <end position="407"/>
    </location>
</feature>
<dbReference type="InterPro" id="IPR002178">
    <property type="entry name" value="PTS_EIIA_type-2_dom"/>
</dbReference>
<keyword evidence="1" id="KW-0808">Transferase</keyword>
<accession>A0ABY4P708</accession>
<dbReference type="SUPFAM" id="SSF52794">
    <property type="entry name" value="PTS system IIB component-like"/>
    <property type="match status" value="1"/>
</dbReference>
<dbReference type="PANTHER" id="PTHR30185:SF18">
    <property type="entry name" value="TRANSCRIPTIONAL REGULATOR MTLR"/>
    <property type="match status" value="1"/>
</dbReference>
<dbReference type="InterPro" id="IPR011608">
    <property type="entry name" value="PRD"/>
</dbReference>
<evidence type="ECO:0000313" key="10">
    <source>
        <dbReference type="Proteomes" id="UP000831495"/>
    </source>
</evidence>
<dbReference type="Pfam" id="PF00359">
    <property type="entry name" value="PTS_EIIA_2"/>
    <property type="match status" value="1"/>
</dbReference>
<evidence type="ECO:0000313" key="9">
    <source>
        <dbReference type="EMBL" id="UQS81447.1"/>
    </source>
</evidence>
<keyword evidence="3" id="KW-0805">Transcription regulation</keyword>
<dbReference type="Gene3D" id="1.10.10.10">
    <property type="entry name" value="Winged helix-like DNA-binding domain superfamily/Winged helix DNA-binding domain"/>
    <property type="match status" value="2"/>
</dbReference>
<dbReference type="PROSITE" id="PS51094">
    <property type="entry name" value="PTS_EIIA_TYPE_2"/>
    <property type="match status" value="1"/>
</dbReference>
<dbReference type="InterPro" id="IPR036388">
    <property type="entry name" value="WH-like_DNA-bd_sf"/>
</dbReference>
<protein>
    <submittedName>
        <fullName evidence="9">HTH domain-containing protein</fullName>
    </submittedName>
</protein>
<dbReference type="InterPro" id="IPR007737">
    <property type="entry name" value="Mga_HTH"/>
</dbReference>
<organism evidence="9 10">
    <name type="scientific">Bombilactobacillus folatiphilus</name>
    <dbReference type="NCBI Taxonomy" id="2923362"/>
    <lineage>
        <taxon>Bacteria</taxon>
        <taxon>Bacillati</taxon>
        <taxon>Bacillota</taxon>
        <taxon>Bacilli</taxon>
        <taxon>Lactobacillales</taxon>
        <taxon>Lactobacillaceae</taxon>
        <taxon>Bombilactobacillus</taxon>
    </lineage>
</organism>
<dbReference type="InterPro" id="IPR050661">
    <property type="entry name" value="BglG_antiterminators"/>
</dbReference>
<feature type="domain" description="PTS EIIB type-2" evidence="7">
    <location>
        <begin position="410"/>
        <end position="499"/>
    </location>
</feature>
<evidence type="ECO:0000259" key="6">
    <source>
        <dbReference type="PROSITE" id="PS51094"/>
    </source>
</evidence>
<keyword evidence="5" id="KW-0804">Transcription</keyword>
<dbReference type="Gene3D" id="3.40.930.10">
    <property type="entry name" value="Mannitol-specific EII, Chain A"/>
    <property type="match status" value="1"/>
</dbReference>
<dbReference type="Gene3D" id="3.40.50.2300">
    <property type="match status" value="1"/>
</dbReference>
<dbReference type="InterPro" id="IPR013011">
    <property type="entry name" value="PTS_EIIB_2"/>
</dbReference>
<dbReference type="Pfam" id="PF05043">
    <property type="entry name" value="Mga"/>
    <property type="match status" value="1"/>
</dbReference>
<evidence type="ECO:0000259" key="8">
    <source>
        <dbReference type="PROSITE" id="PS51372"/>
    </source>
</evidence>
<feature type="domain" description="PTS EIIA type-2" evidence="6">
    <location>
        <begin position="528"/>
        <end position="676"/>
    </location>
</feature>
<evidence type="ECO:0000256" key="4">
    <source>
        <dbReference type="ARBA" id="ARBA00023159"/>
    </source>
</evidence>
<dbReference type="InterPro" id="IPR036634">
    <property type="entry name" value="PRD_sf"/>
</dbReference>
<evidence type="ECO:0000256" key="1">
    <source>
        <dbReference type="ARBA" id="ARBA00022679"/>
    </source>
</evidence>
<gene>
    <name evidence="9" type="ORF">MOO45_04270</name>
</gene>
<dbReference type="InterPro" id="IPR036095">
    <property type="entry name" value="PTS_EIIB-like_sf"/>
</dbReference>
<dbReference type="PROSITE" id="PS51372">
    <property type="entry name" value="PRD_2"/>
    <property type="match status" value="1"/>
</dbReference>
<evidence type="ECO:0000256" key="3">
    <source>
        <dbReference type="ARBA" id="ARBA00023015"/>
    </source>
</evidence>
<sequence length="687" mass="78981">MVIFTERQKKILGLLLQTKKGLSLTKFEHQLNVSSRTLYREFSDLRLYLENQGIQLINDHGFYRLEGNSVSLLQIQTNIQHQNPQDTLSANSRQKALATMLLLNSEEIKMIDLALNLEVSLGTIQRDLNKVETTFKQYDLHLERKKGVGIVLSGREDVRRYLFCHLVADSVNEYQFLAYLQGQRTTVTNFSAVLLPVKLLRQCYRVLKTKVLGQIKEISDQQSIFLVLIFAMSLYRISKKCILSSQENAQVQIKYLNIIDQFLLSWPSQTLVKNLQSAERNFLALQLQNSDHQIKSHYLDYNDLSVSMKVKKLIVLVSMDYHWDFTHDAIFFEKLTLHVENLVQKKQPQLPKMKFMALETIGQQYQKLSQIIAKRWQEIFPQQKINPAEIQLLLLYFTNEYENYGNYYATKVLIACENGFSTAQILKNRLHQEIPDIQQIDTIKIAQLSQIHPTEYDLLLTTIDLPGFTGKYQIVSPLLLDSDVEEIKQHLKKNHSQARHEAVFDSSKTDHALQNLANKQLEITLYQQITTQFKVVKLLNKPQNNLEQLIHQLLRSLPDTIIENGTQVASNLIKRIELAPIGLPNTHLALLHTSSAGVLQLAIKVVELQWPVTMLAMDHEEIQVSRFLLMLAPADIDALETKLLGMISSLLVMNDANLHLFETGNTLALQNFLADKFLQKLQANNLS</sequence>
<dbReference type="RefSeq" id="WP_249513708.1">
    <property type="nucleotide sequence ID" value="NZ_CP093366.1"/>
</dbReference>
<name>A0ABY4P708_9LACO</name>
<dbReference type="PANTHER" id="PTHR30185">
    <property type="entry name" value="CRYPTIC BETA-GLUCOSIDE BGL OPERON ANTITERMINATOR"/>
    <property type="match status" value="1"/>
</dbReference>
<reference evidence="9" key="1">
    <citation type="journal article" date="2022" name="Int. J. Syst. Evol. Microbiol.">
        <title>Apilactobacillus apisilvae sp. nov., Nicolia spurrieriana gen. nov. sp. nov., Bombilactobacillus folatiphilus sp. nov. and Bombilactobacillus thymidiniphilus sp. nov., four new lactic acid bacterial isolates from stingless bees Tetragonula carbonaria and Austroplebeia australis.</title>
        <authorList>
            <person name="Oliphant S.A."/>
            <person name="Watson-Haigh N.S."/>
            <person name="Sumby K.M."/>
            <person name="Gardner J."/>
            <person name="Groom S."/>
            <person name="Jiranek V."/>
        </authorList>
    </citation>
    <scope>NUCLEOTIDE SEQUENCE</scope>
    <source>
        <strain evidence="9">SG4_D2</strain>
    </source>
</reference>
<keyword evidence="2" id="KW-0677">Repeat</keyword>
<dbReference type="EMBL" id="CP093366">
    <property type="protein sequence ID" value="UQS81447.1"/>
    <property type="molecule type" value="Genomic_DNA"/>
</dbReference>
<dbReference type="Proteomes" id="UP000831495">
    <property type="component" value="Chromosome"/>
</dbReference>
<keyword evidence="10" id="KW-1185">Reference proteome</keyword>
<dbReference type="InterPro" id="IPR016152">
    <property type="entry name" value="PTrfase/Anion_transptr"/>
</dbReference>
<proteinExistence type="predicted"/>
<evidence type="ECO:0000259" key="7">
    <source>
        <dbReference type="PROSITE" id="PS51099"/>
    </source>
</evidence>